<dbReference type="InterPro" id="IPR016574">
    <property type="entry name" value="Nicalin"/>
</dbReference>
<protein>
    <recommendedName>
        <fullName evidence="9">BOS complex subunit NCLN</fullName>
    </recommendedName>
</protein>
<dbReference type="Proteomes" id="UP001369086">
    <property type="component" value="Unassembled WGS sequence"/>
</dbReference>
<evidence type="ECO:0000256" key="3">
    <source>
        <dbReference type="ARBA" id="ARBA00022692"/>
    </source>
</evidence>
<evidence type="ECO:0000256" key="5">
    <source>
        <dbReference type="ARBA" id="ARBA00022824"/>
    </source>
</evidence>
<keyword evidence="7" id="KW-0472">Membrane</keyword>
<evidence type="ECO:0000259" key="11">
    <source>
        <dbReference type="Pfam" id="PF04389"/>
    </source>
</evidence>
<comment type="similarity">
    <text evidence="2">Belongs to the nicastrin family.</text>
</comment>
<evidence type="ECO:0000256" key="6">
    <source>
        <dbReference type="ARBA" id="ARBA00022989"/>
    </source>
</evidence>
<keyword evidence="3" id="KW-0812">Transmembrane</keyword>
<keyword evidence="8" id="KW-0325">Glycoprotein</keyword>
<name>A0ABR1ACZ2_HUSHU</name>
<evidence type="ECO:0000256" key="9">
    <source>
        <dbReference type="ARBA" id="ARBA00034873"/>
    </source>
</evidence>
<comment type="caution">
    <text evidence="12">The sequence shown here is derived from an EMBL/GenBank/DDBJ whole genome shotgun (WGS) entry which is preliminary data.</text>
</comment>
<reference evidence="12 13" key="1">
    <citation type="submission" date="2021-05" db="EMBL/GenBank/DDBJ databases">
        <authorList>
            <person name="Zahm M."/>
            <person name="Klopp C."/>
            <person name="Cabau C."/>
            <person name="Kuhl H."/>
            <person name="Suciu R."/>
            <person name="Ciorpac M."/>
            <person name="Holostenco D."/>
            <person name="Gessner J."/>
            <person name="Wuertz S."/>
            <person name="Hohne C."/>
            <person name="Stock M."/>
            <person name="Gislard M."/>
            <person name="Lluch J."/>
            <person name="Milhes M."/>
            <person name="Lampietro C."/>
            <person name="Lopez Roques C."/>
            <person name="Donnadieu C."/>
            <person name="Du K."/>
            <person name="Schartl M."/>
            <person name="Guiguen Y."/>
        </authorList>
    </citation>
    <scope>NUCLEOTIDE SEQUENCE [LARGE SCALE GENOMIC DNA]</scope>
    <source>
        <strain evidence="12">Hh-F2</strain>
        <tissue evidence="12">Blood</tissue>
    </source>
</reference>
<dbReference type="SUPFAM" id="SSF53187">
    <property type="entry name" value="Zn-dependent exopeptidases"/>
    <property type="match status" value="1"/>
</dbReference>
<accession>A0ABR1ACZ2</accession>
<gene>
    <name evidence="12" type="ORF">HHUSO_G1616</name>
</gene>
<comment type="subcellular location">
    <subcellularLocation>
        <location evidence="1">Endoplasmic reticulum membrane</location>
        <topology evidence="1">Single-pass membrane protein</topology>
    </subcellularLocation>
</comment>
<keyword evidence="13" id="KW-1185">Reference proteome</keyword>
<evidence type="ECO:0000256" key="7">
    <source>
        <dbReference type="ARBA" id="ARBA00023136"/>
    </source>
</evidence>
<feature type="signal peptide" evidence="10">
    <location>
        <begin position="1"/>
        <end position="33"/>
    </location>
</feature>
<evidence type="ECO:0000256" key="4">
    <source>
        <dbReference type="ARBA" id="ARBA00022729"/>
    </source>
</evidence>
<organism evidence="12 13">
    <name type="scientific">Huso huso</name>
    <name type="common">Beluga</name>
    <name type="synonym">Acipenser huso</name>
    <dbReference type="NCBI Taxonomy" id="61971"/>
    <lineage>
        <taxon>Eukaryota</taxon>
        <taxon>Metazoa</taxon>
        <taxon>Chordata</taxon>
        <taxon>Craniata</taxon>
        <taxon>Vertebrata</taxon>
        <taxon>Euteleostomi</taxon>
        <taxon>Actinopterygii</taxon>
        <taxon>Chondrostei</taxon>
        <taxon>Acipenseriformes</taxon>
        <taxon>Acipenseridae</taxon>
        <taxon>Huso</taxon>
    </lineage>
</organism>
<keyword evidence="6" id="KW-1133">Transmembrane helix</keyword>
<dbReference type="Gene3D" id="3.40.630.10">
    <property type="entry name" value="Zn peptidases"/>
    <property type="match status" value="1"/>
</dbReference>
<dbReference type="InterPro" id="IPR007484">
    <property type="entry name" value="Peptidase_M28"/>
</dbReference>
<evidence type="ECO:0000313" key="12">
    <source>
        <dbReference type="EMBL" id="KAK6494970.1"/>
    </source>
</evidence>
<evidence type="ECO:0000256" key="2">
    <source>
        <dbReference type="ARBA" id="ARBA00007717"/>
    </source>
</evidence>
<evidence type="ECO:0000313" key="13">
    <source>
        <dbReference type="Proteomes" id="UP001369086"/>
    </source>
</evidence>
<keyword evidence="4 10" id="KW-0732">Signal</keyword>
<dbReference type="EMBL" id="JAHFZB010000001">
    <property type="protein sequence ID" value="KAK6494970.1"/>
    <property type="molecule type" value="Genomic_DNA"/>
</dbReference>
<feature type="domain" description="Peptidase M28" evidence="11">
    <location>
        <begin position="197"/>
        <end position="323"/>
    </location>
</feature>
<dbReference type="Pfam" id="PF04389">
    <property type="entry name" value="Peptidase_M28"/>
    <property type="match status" value="1"/>
</dbReference>
<evidence type="ECO:0000256" key="10">
    <source>
        <dbReference type="SAM" id="SignalP"/>
    </source>
</evidence>
<proteinExistence type="inferred from homology"/>
<keyword evidence="5" id="KW-0256">Endoplasmic reticulum</keyword>
<feature type="chain" id="PRO_5046380677" description="BOS complex subunit NCLN" evidence="10">
    <location>
        <begin position="34"/>
        <end position="488"/>
    </location>
</feature>
<dbReference type="CDD" id="cd03882">
    <property type="entry name" value="M28_nicalin_like"/>
    <property type="match status" value="1"/>
</dbReference>
<evidence type="ECO:0000256" key="8">
    <source>
        <dbReference type="ARBA" id="ARBA00023180"/>
    </source>
</evidence>
<dbReference type="PANTHER" id="PTHR31826">
    <property type="entry name" value="NICALIN"/>
    <property type="match status" value="1"/>
</dbReference>
<sequence>MLETMFKGPGAALALLLCVPVLLVLISPEPVQGHEFTVYRMQQYNLQREKYGCRGVFVQGEARTVEEEVLTRRCVIMRLPDFTLERFHDAVRQTAAAMLILVPANISSVPQHVAQPFMASEPEALLSETLIPVYVAHEDSELLSIYEQTKSASLALRSSAVLQVISMVTANGFQMVAGSDVQIKPINDSAIVTLEGMLPGRGEDLPTIVIVAHYDSFGIAPWLSYGADSNGSGVAVLLELARLFHKLYSDRRTQAGHNILFSLTGGGKFNYQGTKRWIEEHLDHSESSLLHDNVAFVLCLDTLGNGEALHLHVSRPPRPGTVQHAFIQQIEQVVSSCFPSVTFGVVHKKINLGDTALGLMPGSMLVEMGTAGTHPLLWGPAIQETPHLPPRSQMDIRKLRRNTAIVAEALARFMYNFTEKGSLMELQVFKGRLEVQESRLSSLVHWLSSQSRAAQLLERDPGLLPTLELQLSRYLRQVQRHTFLTDKR</sequence>
<evidence type="ECO:0000256" key="1">
    <source>
        <dbReference type="ARBA" id="ARBA00004389"/>
    </source>
</evidence>